<reference evidence="4 5" key="2">
    <citation type="submission" date="2024-03" db="EMBL/GenBank/DDBJ databases">
        <title>The Genome Sequence of Enterococcus sp. DIV2402.</title>
        <authorList>
            <consortium name="The Broad Institute Genomics Platform"/>
            <consortium name="The Broad Institute Microbial Omics Core"/>
            <consortium name="The Broad Institute Genomic Center for Infectious Diseases"/>
            <person name="Earl A."/>
            <person name="Manson A."/>
            <person name="Gilmore M."/>
            <person name="Schwartman J."/>
            <person name="Shea T."/>
            <person name="Abouelleil A."/>
            <person name="Cao P."/>
            <person name="Chapman S."/>
            <person name="Cusick C."/>
            <person name="Young S."/>
            <person name="Neafsey D."/>
            <person name="Nusbaum C."/>
            <person name="Birren B."/>
        </authorList>
    </citation>
    <scope>NUCLEOTIDE SEQUENCE [LARGE SCALE GENOMIC DNA]</scope>
    <source>
        <strain evidence="4 5">DIV2402</strain>
    </source>
</reference>
<dbReference type="Gene3D" id="3.40.630.30">
    <property type="match status" value="1"/>
</dbReference>
<proteinExistence type="predicted"/>
<evidence type="ECO:0000259" key="3">
    <source>
        <dbReference type="PROSITE" id="PS51186"/>
    </source>
</evidence>
<feature type="domain" description="N-acetyltransferase" evidence="3">
    <location>
        <begin position="3"/>
        <end position="172"/>
    </location>
</feature>
<protein>
    <recommendedName>
        <fullName evidence="3">N-acetyltransferase domain-containing protein</fullName>
    </recommendedName>
</protein>
<dbReference type="RefSeq" id="WP_207941357.1">
    <property type="nucleotide sequence ID" value="NZ_CP147251.1"/>
</dbReference>
<dbReference type="PANTHER" id="PTHR43877:SF2">
    <property type="entry name" value="AMINOALKYLPHOSPHONATE N-ACETYLTRANSFERASE-RELATED"/>
    <property type="match status" value="1"/>
</dbReference>
<accession>A0ABZ2SN22</accession>
<organism evidence="4 5">
    <name type="scientific">Candidatus Enterococcus lowellii</name>
    <dbReference type="NCBI Taxonomy" id="2230877"/>
    <lineage>
        <taxon>Bacteria</taxon>
        <taxon>Bacillati</taxon>
        <taxon>Bacillota</taxon>
        <taxon>Bacilli</taxon>
        <taxon>Lactobacillales</taxon>
        <taxon>Enterococcaceae</taxon>
        <taxon>Enterococcus</taxon>
    </lineage>
</organism>
<dbReference type="InterPro" id="IPR050832">
    <property type="entry name" value="Bact_Acetyltransf"/>
</dbReference>
<evidence type="ECO:0000313" key="4">
    <source>
        <dbReference type="EMBL" id="WYJ76526.1"/>
    </source>
</evidence>
<keyword evidence="1" id="KW-0808">Transferase</keyword>
<dbReference type="InterPro" id="IPR016181">
    <property type="entry name" value="Acyl_CoA_acyltransferase"/>
</dbReference>
<keyword evidence="5" id="KW-1185">Reference proteome</keyword>
<dbReference type="SUPFAM" id="SSF55729">
    <property type="entry name" value="Acyl-CoA N-acyltransferases (Nat)"/>
    <property type="match status" value="1"/>
</dbReference>
<dbReference type="CDD" id="cd04301">
    <property type="entry name" value="NAT_SF"/>
    <property type="match status" value="1"/>
</dbReference>
<evidence type="ECO:0000256" key="1">
    <source>
        <dbReference type="ARBA" id="ARBA00022679"/>
    </source>
</evidence>
<reference evidence="4 5" key="1">
    <citation type="submission" date="2021-03" db="EMBL/GenBank/DDBJ databases">
        <authorList>
            <person name="Gilmore M.S."/>
            <person name="Schwartzman J."/>
            <person name="Van Tyne D."/>
            <person name="Martin M."/>
            <person name="Earl A.M."/>
            <person name="Manson A.L."/>
            <person name="Straub T."/>
            <person name="Salamzade R."/>
            <person name="Saavedra J."/>
            <person name="Lebreton F."/>
            <person name="Prichula J."/>
            <person name="Schaufler K."/>
            <person name="Gaca A."/>
            <person name="Sgardioli B."/>
            <person name="Wagenaar J."/>
            <person name="Strong T."/>
        </authorList>
    </citation>
    <scope>NUCLEOTIDE SEQUENCE [LARGE SCALE GENOMIC DNA]</scope>
    <source>
        <strain evidence="4 5">DIV2402</strain>
    </source>
</reference>
<gene>
    <name evidence="4" type="ORF">DOK78_001159</name>
</gene>
<sequence length="173" mass="20232">MSIQLKKGTLTDLKTLQEISFETFSDTFAKQNSPENMKAYLDHAYTDEKLTNELQTPHSTFFFLYKNEELAGYLKINTDDAQTEAIANNALEIERLYIRMSHKRQGLGRYLIDQAIQMALEQRKDTVWLGVWEHNQPARAFYQTMGFVRQGQHSFFMGEDQQTDFIMVKKLTD</sequence>
<dbReference type="Proteomes" id="UP000664701">
    <property type="component" value="Chromosome"/>
</dbReference>
<dbReference type="EMBL" id="CP147251">
    <property type="protein sequence ID" value="WYJ76526.1"/>
    <property type="molecule type" value="Genomic_DNA"/>
</dbReference>
<dbReference type="Pfam" id="PF00583">
    <property type="entry name" value="Acetyltransf_1"/>
    <property type="match status" value="1"/>
</dbReference>
<name>A0ABZ2SN22_9ENTE</name>
<dbReference type="InterPro" id="IPR000182">
    <property type="entry name" value="GNAT_dom"/>
</dbReference>
<dbReference type="PROSITE" id="PS51186">
    <property type="entry name" value="GNAT"/>
    <property type="match status" value="1"/>
</dbReference>
<dbReference type="PANTHER" id="PTHR43877">
    <property type="entry name" value="AMINOALKYLPHOSPHONATE N-ACETYLTRANSFERASE-RELATED-RELATED"/>
    <property type="match status" value="1"/>
</dbReference>
<evidence type="ECO:0000256" key="2">
    <source>
        <dbReference type="ARBA" id="ARBA00023315"/>
    </source>
</evidence>
<keyword evidence="2" id="KW-0012">Acyltransferase</keyword>
<evidence type="ECO:0000313" key="5">
    <source>
        <dbReference type="Proteomes" id="UP000664701"/>
    </source>
</evidence>